<gene>
    <name evidence="8" type="ORF">Sya03_24660</name>
</gene>
<sequence length="134" mass="14148">MTAAQDHQDAPTPDDDHTGHSDGTPPAQAGTAVPRSRTGGLWVAAVAFAAVLLLLLIFVLQNGQRVDVSFLGIHGSLPLGVALLLAAVFGVLLVALPGTARIVQLRMLGRRRGRRTAGTPPIDREPPREDPARR</sequence>
<accession>A0A8J3Y859</accession>
<evidence type="ECO:0000256" key="1">
    <source>
        <dbReference type="ARBA" id="ARBA00022475"/>
    </source>
</evidence>
<dbReference type="RefSeq" id="WP_203938400.1">
    <property type="nucleotide sequence ID" value="NZ_BAAAGJ010000005.1"/>
</dbReference>
<feature type="compositionally biased region" description="Basic and acidic residues" evidence="5">
    <location>
        <begin position="1"/>
        <end position="20"/>
    </location>
</feature>
<feature type="transmembrane region" description="Helical" evidence="6">
    <location>
        <begin position="80"/>
        <end position="103"/>
    </location>
</feature>
<evidence type="ECO:0000256" key="4">
    <source>
        <dbReference type="ARBA" id="ARBA00023136"/>
    </source>
</evidence>
<feature type="domain" description="Lipopolysaccharide assembly protein A" evidence="7">
    <location>
        <begin position="61"/>
        <end position="111"/>
    </location>
</feature>
<dbReference type="InterPro" id="IPR010445">
    <property type="entry name" value="LapA_dom"/>
</dbReference>
<evidence type="ECO:0000256" key="6">
    <source>
        <dbReference type="SAM" id="Phobius"/>
    </source>
</evidence>
<protein>
    <recommendedName>
        <fullName evidence="7">Lipopolysaccharide assembly protein A domain-containing protein</fullName>
    </recommendedName>
</protein>
<feature type="region of interest" description="Disordered" evidence="5">
    <location>
        <begin position="1"/>
        <end position="34"/>
    </location>
</feature>
<comment type="caution">
    <text evidence="8">The sequence shown here is derived from an EMBL/GenBank/DDBJ whole genome shotgun (WGS) entry which is preliminary data.</text>
</comment>
<name>A0A8J3Y859_9ACTN</name>
<feature type="region of interest" description="Disordered" evidence="5">
    <location>
        <begin position="113"/>
        <end position="134"/>
    </location>
</feature>
<organism evidence="8 9">
    <name type="scientific">Spirilliplanes yamanashiensis</name>
    <dbReference type="NCBI Taxonomy" id="42233"/>
    <lineage>
        <taxon>Bacteria</taxon>
        <taxon>Bacillati</taxon>
        <taxon>Actinomycetota</taxon>
        <taxon>Actinomycetes</taxon>
        <taxon>Micromonosporales</taxon>
        <taxon>Micromonosporaceae</taxon>
        <taxon>Spirilliplanes</taxon>
    </lineage>
</organism>
<evidence type="ECO:0000256" key="2">
    <source>
        <dbReference type="ARBA" id="ARBA00022692"/>
    </source>
</evidence>
<dbReference type="EMBL" id="BOOY01000018">
    <property type="protein sequence ID" value="GIJ03114.1"/>
    <property type="molecule type" value="Genomic_DNA"/>
</dbReference>
<keyword evidence="9" id="KW-1185">Reference proteome</keyword>
<evidence type="ECO:0000313" key="9">
    <source>
        <dbReference type="Proteomes" id="UP000652013"/>
    </source>
</evidence>
<evidence type="ECO:0000256" key="5">
    <source>
        <dbReference type="SAM" id="MobiDB-lite"/>
    </source>
</evidence>
<evidence type="ECO:0000256" key="3">
    <source>
        <dbReference type="ARBA" id="ARBA00022989"/>
    </source>
</evidence>
<feature type="compositionally biased region" description="Basic and acidic residues" evidence="5">
    <location>
        <begin position="122"/>
        <end position="134"/>
    </location>
</feature>
<keyword evidence="2 6" id="KW-0812">Transmembrane</keyword>
<dbReference type="AlphaFoldDB" id="A0A8J3Y859"/>
<proteinExistence type="predicted"/>
<feature type="transmembrane region" description="Helical" evidence="6">
    <location>
        <begin position="41"/>
        <end position="60"/>
    </location>
</feature>
<evidence type="ECO:0000259" key="7">
    <source>
        <dbReference type="Pfam" id="PF06305"/>
    </source>
</evidence>
<reference evidence="8" key="1">
    <citation type="submission" date="2021-01" db="EMBL/GenBank/DDBJ databases">
        <title>Whole genome shotgun sequence of Spirilliplanes yamanashiensis NBRC 15828.</title>
        <authorList>
            <person name="Komaki H."/>
            <person name="Tamura T."/>
        </authorList>
    </citation>
    <scope>NUCLEOTIDE SEQUENCE</scope>
    <source>
        <strain evidence="8">NBRC 15828</strain>
    </source>
</reference>
<keyword evidence="4 6" id="KW-0472">Membrane</keyword>
<evidence type="ECO:0000313" key="8">
    <source>
        <dbReference type="EMBL" id="GIJ03114.1"/>
    </source>
</evidence>
<dbReference type="Proteomes" id="UP000652013">
    <property type="component" value="Unassembled WGS sequence"/>
</dbReference>
<dbReference type="Pfam" id="PF06305">
    <property type="entry name" value="LapA_dom"/>
    <property type="match status" value="1"/>
</dbReference>
<dbReference type="GO" id="GO:0005886">
    <property type="term" value="C:plasma membrane"/>
    <property type="evidence" value="ECO:0007669"/>
    <property type="project" value="InterPro"/>
</dbReference>
<keyword evidence="3 6" id="KW-1133">Transmembrane helix</keyword>
<keyword evidence="1" id="KW-1003">Cell membrane</keyword>